<evidence type="ECO:0000256" key="4">
    <source>
        <dbReference type="PROSITE-ProRule" id="PRU00175"/>
    </source>
</evidence>
<keyword evidence="7" id="KW-1185">Reference proteome</keyword>
<dbReference type="InterPro" id="IPR013083">
    <property type="entry name" value="Znf_RING/FYVE/PHD"/>
</dbReference>
<keyword evidence="3" id="KW-0862">Zinc</keyword>
<dbReference type="GO" id="GO:0008270">
    <property type="term" value="F:zinc ion binding"/>
    <property type="evidence" value="ECO:0007669"/>
    <property type="project" value="UniProtKB-KW"/>
</dbReference>
<dbReference type="SUPFAM" id="SSF57850">
    <property type="entry name" value="RING/U-box"/>
    <property type="match status" value="1"/>
</dbReference>
<keyword evidence="2 4" id="KW-0863">Zinc-finger</keyword>
<dbReference type="InterPro" id="IPR050143">
    <property type="entry name" value="TRIM/RBCC"/>
</dbReference>
<evidence type="ECO:0000256" key="2">
    <source>
        <dbReference type="ARBA" id="ARBA00022771"/>
    </source>
</evidence>
<evidence type="ECO:0000313" key="6">
    <source>
        <dbReference type="Ensembl" id="ENSGAGP00000020403.1"/>
    </source>
</evidence>
<dbReference type="AlphaFoldDB" id="A0A452HYZ1"/>
<proteinExistence type="predicted"/>
<dbReference type="Proteomes" id="UP000291020">
    <property type="component" value="Unassembled WGS sequence"/>
</dbReference>
<dbReference type="PANTHER" id="PTHR24103">
    <property type="entry name" value="E3 UBIQUITIN-PROTEIN LIGASE TRIM"/>
    <property type="match status" value="1"/>
</dbReference>
<evidence type="ECO:0000313" key="7">
    <source>
        <dbReference type="Proteomes" id="UP000291020"/>
    </source>
</evidence>
<feature type="domain" description="RING-type" evidence="5">
    <location>
        <begin position="22"/>
        <end position="63"/>
    </location>
</feature>
<dbReference type="Ensembl" id="ENSGAGT00000023245.1">
    <property type="protein sequence ID" value="ENSGAGP00000020403.1"/>
    <property type="gene ID" value="ENSGAGG00000015031.1"/>
</dbReference>
<dbReference type="InterPro" id="IPR017907">
    <property type="entry name" value="Znf_RING_CS"/>
</dbReference>
<keyword evidence="1" id="KW-0479">Metal-binding</keyword>
<sequence length="105" mass="11954">GSAMGAMATDNPVESLQEEATCSICLEYFKDSMTIDCGHNFCRTCIAQCWERPDTDVSYPQCRESVQQGNKPQAEQFQIPDKVVQFTLGYEVWFRGGGWEKMWVL</sequence>
<dbReference type="Gene3D" id="3.30.40.10">
    <property type="entry name" value="Zinc/RING finger domain, C3HC4 (zinc finger)"/>
    <property type="match status" value="1"/>
</dbReference>
<dbReference type="Pfam" id="PF15227">
    <property type="entry name" value="zf-C3HC4_4"/>
    <property type="match status" value="1"/>
</dbReference>
<organism evidence="6 7">
    <name type="scientific">Gopherus agassizii</name>
    <name type="common">Agassiz's desert tortoise</name>
    <dbReference type="NCBI Taxonomy" id="38772"/>
    <lineage>
        <taxon>Eukaryota</taxon>
        <taxon>Metazoa</taxon>
        <taxon>Chordata</taxon>
        <taxon>Craniata</taxon>
        <taxon>Vertebrata</taxon>
        <taxon>Euteleostomi</taxon>
        <taxon>Archelosauria</taxon>
        <taxon>Testudinata</taxon>
        <taxon>Testudines</taxon>
        <taxon>Cryptodira</taxon>
        <taxon>Durocryptodira</taxon>
        <taxon>Testudinoidea</taxon>
        <taxon>Testudinidae</taxon>
        <taxon>Gopherus</taxon>
    </lineage>
</organism>
<accession>A0A452HYZ1</accession>
<evidence type="ECO:0000256" key="3">
    <source>
        <dbReference type="ARBA" id="ARBA00022833"/>
    </source>
</evidence>
<name>A0A452HYZ1_9SAUR</name>
<dbReference type="InterPro" id="IPR001841">
    <property type="entry name" value="Znf_RING"/>
</dbReference>
<dbReference type="SMART" id="SM00184">
    <property type="entry name" value="RING"/>
    <property type="match status" value="1"/>
</dbReference>
<evidence type="ECO:0000259" key="5">
    <source>
        <dbReference type="PROSITE" id="PS50089"/>
    </source>
</evidence>
<evidence type="ECO:0000256" key="1">
    <source>
        <dbReference type="ARBA" id="ARBA00022723"/>
    </source>
</evidence>
<reference evidence="7" key="1">
    <citation type="journal article" date="2017" name="PLoS ONE">
        <title>The Agassiz's desert tortoise genome provides a resource for the conservation of a threatened species.</title>
        <authorList>
            <person name="Tollis M."/>
            <person name="DeNardo D.F."/>
            <person name="Cornelius J.A."/>
            <person name="Dolby G.A."/>
            <person name="Edwards T."/>
            <person name="Henen B.T."/>
            <person name="Karl A.E."/>
            <person name="Murphy R.W."/>
            <person name="Kusumi K."/>
        </authorList>
    </citation>
    <scope>NUCLEOTIDE SEQUENCE [LARGE SCALE GENOMIC DNA]</scope>
</reference>
<dbReference type="CDD" id="cd16594">
    <property type="entry name" value="RING-HC_TRIM7-like_C-IV"/>
    <property type="match status" value="1"/>
</dbReference>
<reference evidence="6" key="2">
    <citation type="submission" date="2025-08" db="UniProtKB">
        <authorList>
            <consortium name="Ensembl"/>
        </authorList>
    </citation>
    <scope>IDENTIFICATION</scope>
</reference>
<protein>
    <recommendedName>
        <fullName evidence="5">RING-type domain-containing protein</fullName>
    </recommendedName>
</protein>
<reference evidence="6" key="3">
    <citation type="submission" date="2025-09" db="UniProtKB">
        <authorList>
            <consortium name="Ensembl"/>
        </authorList>
    </citation>
    <scope>IDENTIFICATION</scope>
</reference>
<dbReference type="PROSITE" id="PS00518">
    <property type="entry name" value="ZF_RING_1"/>
    <property type="match status" value="1"/>
</dbReference>
<dbReference type="STRING" id="38772.ENSGAGP00000020403"/>
<dbReference type="PROSITE" id="PS50089">
    <property type="entry name" value="ZF_RING_2"/>
    <property type="match status" value="1"/>
</dbReference>